<dbReference type="Proteomes" id="UP000250235">
    <property type="component" value="Unassembled WGS sequence"/>
</dbReference>
<accession>A0A2Z7BMT7</accession>
<sequence>MMEPLPVISKVFALVVQEERQRSIHHGVAKVSIDHSISLNNVSSTTTSKVSKLGRGDKVVCSHCHFRNHTVDKCYKLHGYPPGRPKLKQQLPQGNAQAHQVYSIAQDHLSAPGDNLTQSQCKQLIEFLSSNLQFGHSLHMEPHQHESTISRLTGICSTISHAPLITRTDWVMDTEATHHICCSQSMFHSSRPVSSKITLPNTFTILCLLVLFS</sequence>
<keyword evidence="2" id="KW-1185">Reference proteome</keyword>
<name>A0A2Z7BMT7_9LAMI</name>
<evidence type="ECO:0000313" key="2">
    <source>
        <dbReference type="Proteomes" id="UP000250235"/>
    </source>
</evidence>
<dbReference type="PANTHER" id="PTHR34222:SF99">
    <property type="entry name" value="PROTEIN, PUTATIVE-RELATED"/>
    <property type="match status" value="1"/>
</dbReference>
<protein>
    <submittedName>
        <fullName evidence="1">Uncharacterized protein</fullName>
    </submittedName>
</protein>
<dbReference type="AlphaFoldDB" id="A0A2Z7BMT7"/>
<dbReference type="EMBL" id="KV005921">
    <property type="protein sequence ID" value="KZV33276.1"/>
    <property type="molecule type" value="Genomic_DNA"/>
</dbReference>
<dbReference type="OrthoDB" id="1748863at2759"/>
<organism evidence="1 2">
    <name type="scientific">Dorcoceras hygrometricum</name>
    <dbReference type="NCBI Taxonomy" id="472368"/>
    <lineage>
        <taxon>Eukaryota</taxon>
        <taxon>Viridiplantae</taxon>
        <taxon>Streptophyta</taxon>
        <taxon>Embryophyta</taxon>
        <taxon>Tracheophyta</taxon>
        <taxon>Spermatophyta</taxon>
        <taxon>Magnoliopsida</taxon>
        <taxon>eudicotyledons</taxon>
        <taxon>Gunneridae</taxon>
        <taxon>Pentapetalae</taxon>
        <taxon>asterids</taxon>
        <taxon>lamiids</taxon>
        <taxon>Lamiales</taxon>
        <taxon>Gesneriaceae</taxon>
        <taxon>Didymocarpoideae</taxon>
        <taxon>Trichosporeae</taxon>
        <taxon>Loxocarpinae</taxon>
        <taxon>Dorcoceras</taxon>
    </lineage>
</organism>
<dbReference type="PANTHER" id="PTHR34222">
    <property type="entry name" value="GAG_PRE-INTEGRS DOMAIN-CONTAINING PROTEIN"/>
    <property type="match status" value="1"/>
</dbReference>
<evidence type="ECO:0000313" key="1">
    <source>
        <dbReference type="EMBL" id="KZV33276.1"/>
    </source>
</evidence>
<reference evidence="1 2" key="1">
    <citation type="journal article" date="2015" name="Proc. Natl. Acad. Sci. U.S.A.">
        <title>The resurrection genome of Boea hygrometrica: A blueprint for survival of dehydration.</title>
        <authorList>
            <person name="Xiao L."/>
            <person name="Yang G."/>
            <person name="Zhang L."/>
            <person name="Yang X."/>
            <person name="Zhao S."/>
            <person name="Ji Z."/>
            <person name="Zhou Q."/>
            <person name="Hu M."/>
            <person name="Wang Y."/>
            <person name="Chen M."/>
            <person name="Xu Y."/>
            <person name="Jin H."/>
            <person name="Xiao X."/>
            <person name="Hu G."/>
            <person name="Bao F."/>
            <person name="Hu Y."/>
            <person name="Wan P."/>
            <person name="Li L."/>
            <person name="Deng X."/>
            <person name="Kuang T."/>
            <person name="Xiang C."/>
            <person name="Zhu J.K."/>
            <person name="Oliver M.J."/>
            <person name="He Y."/>
        </authorList>
    </citation>
    <scope>NUCLEOTIDE SEQUENCE [LARGE SCALE GENOMIC DNA]</scope>
    <source>
        <strain evidence="2">cv. XS01</strain>
    </source>
</reference>
<proteinExistence type="predicted"/>
<gene>
    <name evidence="1" type="ORF">F511_05399</name>
</gene>